<proteinExistence type="predicted"/>
<comment type="caution">
    <text evidence="2">The sequence shown here is derived from an EMBL/GenBank/DDBJ whole genome shotgun (WGS) entry which is preliminary data.</text>
</comment>
<dbReference type="EMBL" id="LFIW01000576">
    <property type="protein sequence ID" value="KZL85706.1"/>
    <property type="molecule type" value="Genomic_DNA"/>
</dbReference>
<protein>
    <submittedName>
        <fullName evidence="2">Aspartic-type endopeptidase</fullName>
    </submittedName>
</protein>
<dbReference type="STRING" id="1573173.A0A162N992"/>
<dbReference type="AlphaFoldDB" id="A0A162N992"/>
<evidence type="ECO:0000313" key="3">
    <source>
        <dbReference type="Proteomes" id="UP000076584"/>
    </source>
</evidence>
<name>A0A162N992_COLIC</name>
<evidence type="ECO:0000313" key="2">
    <source>
        <dbReference type="EMBL" id="KZL85706.1"/>
    </source>
</evidence>
<organism evidence="2 3">
    <name type="scientific">Colletotrichum incanum</name>
    <name type="common">Soybean anthracnose fungus</name>
    <dbReference type="NCBI Taxonomy" id="1573173"/>
    <lineage>
        <taxon>Eukaryota</taxon>
        <taxon>Fungi</taxon>
        <taxon>Dikarya</taxon>
        <taxon>Ascomycota</taxon>
        <taxon>Pezizomycotina</taxon>
        <taxon>Sordariomycetes</taxon>
        <taxon>Hypocreomycetidae</taxon>
        <taxon>Glomerellales</taxon>
        <taxon>Glomerellaceae</taxon>
        <taxon>Colletotrichum</taxon>
        <taxon>Colletotrichum spaethianum species complex</taxon>
    </lineage>
</organism>
<keyword evidence="3" id="KW-1185">Reference proteome</keyword>
<evidence type="ECO:0000256" key="1">
    <source>
        <dbReference type="SAM" id="SignalP"/>
    </source>
</evidence>
<sequence length="259" mass="28134">MIALCIFLLAAAAGTGAQLAISWSNGIEDRTFGPDGPWQAVLARLGGTETHEVPLWPRRSSVSEIPTADISGVYSILDGAVKTGRLRSAAGTWFSSLFREASRSGDEYWDSIELEPKLRISREIKVNATFVAATNWATGALLNGMNGMNYKPSIGILGLGPRGDRSEVTTVPSILEQLKISGEIDRNAFSVHAGSAALGLPILGSRRLRTKWGPRPGGYIYAQGQSPDDVSPRRNHGRRNRHLDILLRKIEQQLLTGIY</sequence>
<reference evidence="2 3" key="1">
    <citation type="submission" date="2015-06" db="EMBL/GenBank/DDBJ databases">
        <title>Survival trade-offs in plant roots during colonization by closely related pathogenic and mutualistic fungi.</title>
        <authorList>
            <person name="Hacquard S."/>
            <person name="Kracher B."/>
            <person name="Hiruma K."/>
            <person name="Weinman A."/>
            <person name="Muench P."/>
            <person name="Garrido Oter R."/>
            <person name="Ver Loren van Themaat E."/>
            <person name="Dallerey J.-F."/>
            <person name="Damm U."/>
            <person name="Henrissat B."/>
            <person name="Lespinet O."/>
            <person name="Thon M."/>
            <person name="Kemen E."/>
            <person name="McHardy A.C."/>
            <person name="Schulze-Lefert P."/>
            <person name="O'Connell R.J."/>
        </authorList>
    </citation>
    <scope>NUCLEOTIDE SEQUENCE [LARGE SCALE GENOMIC DNA]</scope>
    <source>
        <strain evidence="2 3">MAFF 238704</strain>
    </source>
</reference>
<gene>
    <name evidence="2" type="ORF">CI238_05164</name>
</gene>
<dbReference type="Gene3D" id="2.40.70.10">
    <property type="entry name" value="Acid Proteases"/>
    <property type="match status" value="1"/>
</dbReference>
<dbReference type="Proteomes" id="UP000076584">
    <property type="component" value="Unassembled WGS sequence"/>
</dbReference>
<feature type="chain" id="PRO_5007837658" evidence="1">
    <location>
        <begin position="18"/>
        <end position="259"/>
    </location>
</feature>
<accession>A0A162N992</accession>
<feature type="signal peptide" evidence="1">
    <location>
        <begin position="1"/>
        <end position="17"/>
    </location>
</feature>
<keyword evidence="1" id="KW-0732">Signal</keyword>
<dbReference type="InterPro" id="IPR021109">
    <property type="entry name" value="Peptidase_aspartic_dom_sf"/>
</dbReference>